<organism evidence="2 3">
    <name type="scientific">Companilactobacillus mindensis DSM 14500</name>
    <dbReference type="NCBI Taxonomy" id="1423770"/>
    <lineage>
        <taxon>Bacteria</taxon>
        <taxon>Bacillati</taxon>
        <taxon>Bacillota</taxon>
        <taxon>Bacilli</taxon>
        <taxon>Lactobacillales</taxon>
        <taxon>Lactobacillaceae</taxon>
        <taxon>Companilactobacillus</taxon>
    </lineage>
</organism>
<name>A0A0R1QEP4_9LACO</name>
<evidence type="ECO:0000313" key="2">
    <source>
        <dbReference type="EMBL" id="KRL43020.1"/>
    </source>
</evidence>
<protein>
    <recommendedName>
        <fullName evidence="1">S-layer protein C-terminal domain-containing protein</fullName>
    </recommendedName>
</protein>
<proteinExistence type="predicted"/>
<gene>
    <name evidence="2" type="ORF">FD29_GL001332</name>
</gene>
<dbReference type="InterPro" id="IPR024968">
    <property type="entry name" value="SlpA_C_lactobacillus"/>
</dbReference>
<dbReference type="OrthoDB" id="2281946at2"/>
<dbReference type="AlphaFoldDB" id="A0A0R1QEP4"/>
<dbReference type="RefSeq" id="WP_057888697.1">
    <property type="nucleotide sequence ID" value="NZ_AZEZ01000095.1"/>
</dbReference>
<feature type="domain" description="S-layer protein C-terminal" evidence="1">
    <location>
        <begin position="42"/>
        <end position="85"/>
    </location>
</feature>
<comment type="caution">
    <text evidence="2">The sequence shown here is derived from an EMBL/GenBank/DDBJ whole genome shotgun (WGS) entry which is preliminary data.</text>
</comment>
<dbReference type="Proteomes" id="UP000050872">
    <property type="component" value="Unassembled WGS sequence"/>
</dbReference>
<keyword evidence="3" id="KW-1185">Reference proteome</keyword>
<dbReference type="EMBL" id="AZEZ01000095">
    <property type="protein sequence ID" value="KRL43020.1"/>
    <property type="molecule type" value="Genomic_DNA"/>
</dbReference>
<accession>A0A0R1QEP4</accession>
<evidence type="ECO:0000259" key="1">
    <source>
        <dbReference type="Pfam" id="PF03217"/>
    </source>
</evidence>
<reference evidence="2 3" key="1">
    <citation type="journal article" date="2015" name="Genome Announc.">
        <title>Expanding the biotechnology potential of lactobacilli through comparative genomics of 213 strains and associated genera.</title>
        <authorList>
            <person name="Sun Z."/>
            <person name="Harris H.M."/>
            <person name="McCann A."/>
            <person name="Guo C."/>
            <person name="Argimon S."/>
            <person name="Zhang W."/>
            <person name="Yang X."/>
            <person name="Jeffery I.B."/>
            <person name="Cooney J.C."/>
            <person name="Kagawa T.F."/>
            <person name="Liu W."/>
            <person name="Song Y."/>
            <person name="Salvetti E."/>
            <person name="Wrobel A."/>
            <person name="Rasinkangas P."/>
            <person name="Parkhill J."/>
            <person name="Rea M.C."/>
            <person name="O'Sullivan O."/>
            <person name="Ritari J."/>
            <person name="Douillard F.P."/>
            <person name="Paul Ross R."/>
            <person name="Yang R."/>
            <person name="Briner A.E."/>
            <person name="Felis G.E."/>
            <person name="de Vos W.M."/>
            <person name="Barrangou R."/>
            <person name="Klaenhammer T.R."/>
            <person name="Caufield P.W."/>
            <person name="Cui Y."/>
            <person name="Zhang H."/>
            <person name="O'Toole P.W."/>
        </authorList>
    </citation>
    <scope>NUCLEOTIDE SEQUENCE [LARGE SCALE GENOMIC DNA]</scope>
    <source>
        <strain evidence="2 3">DSM 14500</strain>
    </source>
</reference>
<evidence type="ECO:0000313" key="3">
    <source>
        <dbReference type="Proteomes" id="UP000050872"/>
    </source>
</evidence>
<dbReference type="Pfam" id="PF03217">
    <property type="entry name" value="SlpA"/>
    <property type="match status" value="1"/>
</dbReference>
<sequence>MKRKYVVAFLMILLGFGLSFLPIQSVKAESVTSGYYVDVSARNAEVYNSSAQALGKTEPKNSDWYLGRTIDVNGTDYYHIGTNEYLSSKDSYVYRNRPEVIRVTTGEDVPVYNHNFVESSEVALAPGTYWYSDRVITTSDGMPFVRVATDEYVGMWDVIQQSFTAKY</sequence>
<dbReference type="PATRIC" id="fig|1423770.3.peg.1368"/>